<feature type="transmembrane region" description="Helical" evidence="1">
    <location>
        <begin position="6"/>
        <end position="25"/>
    </location>
</feature>
<evidence type="ECO:0000313" key="2">
    <source>
        <dbReference type="EMBL" id="SFZ92315.1"/>
    </source>
</evidence>
<dbReference type="EMBL" id="FPKV01000002">
    <property type="protein sequence ID" value="SFZ92315.1"/>
    <property type="molecule type" value="Genomic_DNA"/>
</dbReference>
<dbReference type="Proteomes" id="UP000182544">
    <property type="component" value="Unassembled WGS sequence"/>
</dbReference>
<name>A0A1K2IKX0_9FLAO</name>
<keyword evidence="1" id="KW-1133">Transmembrane helix</keyword>
<dbReference type="OrthoDB" id="980645at2"/>
<evidence type="ECO:0000313" key="3">
    <source>
        <dbReference type="Proteomes" id="UP000182544"/>
    </source>
</evidence>
<dbReference type="STRING" id="369401.SAMN05428642_102652"/>
<keyword evidence="1" id="KW-0472">Membrane</keyword>
<gene>
    <name evidence="2" type="ORF">SAMN05428642_102652</name>
</gene>
<accession>A0A1K2IKX0</accession>
<dbReference type="AlphaFoldDB" id="A0A1K2IKX0"/>
<proteinExistence type="predicted"/>
<protein>
    <submittedName>
        <fullName evidence="2">Uncharacterized protein</fullName>
    </submittedName>
</protein>
<dbReference type="RefSeq" id="WP_072401667.1">
    <property type="nucleotide sequence ID" value="NZ_FPKV01000002.1"/>
</dbReference>
<organism evidence="2 3">
    <name type="scientific">Flaviramulus basaltis</name>
    <dbReference type="NCBI Taxonomy" id="369401"/>
    <lineage>
        <taxon>Bacteria</taxon>
        <taxon>Pseudomonadati</taxon>
        <taxon>Bacteroidota</taxon>
        <taxon>Flavobacteriia</taxon>
        <taxon>Flavobacteriales</taxon>
        <taxon>Flavobacteriaceae</taxon>
        <taxon>Flaviramulus</taxon>
    </lineage>
</organism>
<reference evidence="2 3" key="1">
    <citation type="submission" date="2016-10" db="EMBL/GenBank/DDBJ databases">
        <authorList>
            <person name="de Groot N.N."/>
        </authorList>
    </citation>
    <scope>NUCLEOTIDE SEQUENCE [LARGE SCALE GENOMIC DNA]</scope>
    <source>
        <strain evidence="2 3">DSM 18180</strain>
    </source>
</reference>
<evidence type="ECO:0000256" key="1">
    <source>
        <dbReference type="SAM" id="Phobius"/>
    </source>
</evidence>
<keyword evidence="1" id="KW-0812">Transmembrane</keyword>
<keyword evidence="3" id="KW-1185">Reference proteome</keyword>
<sequence>MKISTIITSIILGVLILFNSLRVSLNYAYYEIDTKGFIEKLCENKDKPELQCNGKCHLKKVTESSSKESKEPNRLIDFKEILLYTEKPFEYNFKKIYYQNKIPSEYLNLYTYIGLENCFHPPQV</sequence>